<dbReference type="GO" id="GO:0045087">
    <property type="term" value="P:innate immune response"/>
    <property type="evidence" value="ECO:0007669"/>
    <property type="project" value="UniProtKB-ARBA"/>
</dbReference>
<evidence type="ECO:0000313" key="11">
    <source>
        <dbReference type="EMBL" id="KAF4375882.1"/>
    </source>
</evidence>
<feature type="domain" description="RRM" evidence="10">
    <location>
        <begin position="136"/>
        <end position="214"/>
    </location>
</feature>
<evidence type="ECO:0000259" key="10">
    <source>
        <dbReference type="PROSITE" id="PS50102"/>
    </source>
</evidence>
<name>A0A7J6FZ68_CANSA</name>
<accession>A0A803P8U1</accession>
<keyword evidence="7" id="KW-0687">Ribonucleoprotein</keyword>
<dbReference type="EnsemblPlants" id="evm.model.03.381">
    <property type="protein sequence ID" value="cds.evm.model.03.381"/>
    <property type="gene ID" value="evm.TU.03.381"/>
</dbReference>
<dbReference type="FunFam" id="3.30.70.330:FF:000799">
    <property type="entry name" value="31 kDa ribonucleoprotein, chloroplastic"/>
    <property type="match status" value="1"/>
</dbReference>
<evidence type="ECO:0000313" key="14">
    <source>
        <dbReference type="Proteomes" id="UP000596661"/>
    </source>
</evidence>
<evidence type="ECO:0000256" key="1">
    <source>
        <dbReference type="ARBA" id="ARBA00004229"/>
    </source>
</evidence>
<dbReference type="InterPro" id="IPR035979">
    <property type="entry name" value="RBD_domain_sf"/>
</dbReference>
<dbReference type="InterPro" id="IPR012677">
    <property type="entry name" value="Nucleotide-bd_a/b_plait_sf"/>
</dbReference>
<reference evidence="12" key="3">
    <citation type="submission" date="2021-03" db="UniProtKB">
        <authorList>
            <consortium name="EnsemblPlants"/>
        </authorList>
    </citation>
    <scope>IDENTIFICATION</scope>
</reference>
<reference evidence="12 14" key="1">
    <citation type="submission" date="2018-11" db="EMBL/GenBank/DDBJ databases">
        <authorList>
            <person name="Grassa J C."/>
        </authorList>
    </citation>
    <scope>NUCLEOTIDE SEQUENCE [LARGE SCALE GENOMIC DNA]</scope>
</reference>
<evidence type="ECO:0000256" key="8">
    <source>
        <dbReference type="PROSITE-ProRule" id="PRU00176"/>
    </source>
</evidence>
<dbReference type="GO" id="GO:0003729">
    <property type="term" value="F:mRNA binding"/>
    <property type="evidence" value="ECO:0007669"/>
    <property type="project" value="UniProtKB-ARBA"/>
</dbReference>
<dbReference type="PROSITE" id="PS50102">
    <property type="entry name" value="RRM"/>
    <property type="match status" value="2"/>
</dbReference>
<dbReference type="EMBL" id="JAATIP010000088">
    <property type="protein sequence ID" value="KAF4375882.1"/>
    <property type="molecule type" value="Genomic_DNA"/>
</dbReference>
<dbReference type="InterPro" id="IPR048289">
    <property type="entry name" value="RRM2_NsCP33-like"/>
</dbReference>
<dbReference type="GO" id="GO:1990904">
    <property type="term" value="C:ribonucleoprotein complex"/>
    <property type="evidence" value="ECO:0007669"/>
    <property type="project" value="UniProtKB-KW"/>
</dbReference>
<evidence type="ECO:0000256" key="7">
    <source>
        <dbReference type="ARBA" id="ARBA00023274"/>
    </source>
</evidence>
<evidence type="ECO:0000256" key="9">
    <source>
        <dbReference type="SAM" id="MobiDB-lite"/>
    </source>
</evidence>
<dbReference type="GO" id="GO:1901259">
    <property type="term" value="P:chloroplast rRNA processing"/>
    <property type="evidence" value="ECO:0007669"/>
    <property type="project" value="TreeGrafter"/>
</dbReference>
<evidence type="ECO:0000313" key="13">
    <source>
        <dbReference type="Proteomes" id="UP000525078"/>
    </source>
</evidence>
<dbReference type="GO" id="GO:0009535">
    <property type="term" value="C:chloroplast thylakoid membrane"/>
    <property type="evidence" value="ECO:0007669"/>
    <property type="project" value="TreeGrafter"/>
</dbReference>
<dbReference type="GO" id="GO:0008266">
    <property type="term" value="F:poly(U) RNA binding"/>
    <property type="evidence" value="ECO:0007669"/>
    <property type="project" value="UniProtKB-ARBA"/>
</dbReference>
<evidence type="ECO:0000256" key="6">
    <source>
        <dbReference type="ARBA" id="ARBA00022884"/>
    </source>
</evidence>
<dbReference type="AlphaFoldDB" id="A0A7J6FZ68"/>
<dbReference type="PANTHER" id="PTHR48025:SF3">
    <property type="entry name" value="31 KDA RIBONUCLEOPROTEIN, CHLOROPLASTIC-RELATED"/>
    <property type="match status" value="1"/>
</dbReference>
<organism evidence="11 13">
    <name type="scientific">Cannabis sativa</name>
    <name type="common">Hemp</name>
    <name type="synonym">Marijuana</name>
    <dbReference type="NCBI Taxonomy" id="3483"/>
    <lineage>
        <taxon>Eukaryota</taxon>
        <taxon>Viridiplantae</taxon>
        <taxon>Streptophyta</taxon>
        <taxon>Embryophyta</taxon>
        <taxon>Tracheophyta</taxon>
        <taxon>Spermatophyta</taxon>
        <taxon>Magnoliopsida</taxon>
        <taxon>eudicotyledons</taxon>
        <taxon>Gunneridae</taxon>
        <taxon>Pentapetalae</taxon>
        <taxon>rosids</taxon>
        <taxon>fabids</taxon>
        <taxon>Rosales</taxon>
        <taxon>Cannabaceae</taxon>
        <taxon>Cannabis</taxon>
    </lineage>
</organism>
<dbReference type="PANTHER" id="PTHR48025">
    <property type="entry name" value="OS02G0815200 PROTEIN"/>
    <property type="match status" value="1"/>
</dbReference>
<keyword evidence="3" id="KW-0934">Plastid</keyword>
<dbReference type="Proteomes" id="UP000525078">
    <property type="component" value="Unassembled WGS sequence"/>
</dbReference>
<gene>
    <name evidence="11" type="ORF">F8388_004972</name>
</gene>
<dbReference type="InterPro" id="IPR000504">
    <property type="entry name" value="RRM_dom"/>
</dbReference>
<dbReference type="CDD" id="cd21608">
    <property type="entry name" value="RRM2_NsCP33_like"/>
    <property type="match status" value="1"/>
</dbReference>
<dbReference type="Gramene" id="evm.model.03.381">
    <property type="protein sequence ID" value="cds.evm.model.03.381"/>
    <property type="gene ID" value="evm.TU.03.381"/>
</dbReference>
<evidence type="ECO:0000256" key="5">
    <source>
        <dbReference type="ARBA" id="ARBA00022737"/>
    </source>
</evidence>
<reference evidence="11 13" key="2">
    <citation type="journal article" date="2020" name="bioRxiv">
        <title>Sequence and annotation of 42 cannabis genomes reveals extensive copy number variation in cannabinoid synthesis and pathogen resistance genes.</title>
        <authorList>
            <person name="Mckernan K.J."/>
            <person name="Helbert Y."/>
            <person name="Kane L.T."/>
            <person name="Ebling H."/>
            <person name="Zhang L."/>
            <person name="Liu B."/>
            <person name="Eaton Z."/>
            <person name="Mclaughlin S."/>
            <person name="Kingan S."/>
            <person name="Baybayan P."/>
            <person name="Concepcion G."/>
            <person name="Jordan M."/>
            <person name="Riva A."/>
            <person name="Barbazuk W."/>
            <person name="Harkins T."/>
        </authorList>
    </citation>
    <scope>NUCLEOTIDE SEQUENCE [LARGE SCALE GENOMIC DNA]</scope>
    <source>
        <strain evidence="13">cv. Jamaican Lion 4</strain>
        <strain evidence="11">Mother</strain>
        <tissue evidence="11">Leaf</tissue>
    </source>
</reference>
<dbReference type="EMBL" id="UZAU01000253">
    <property type="status" value="NOT_ANNOTATED_CDS"/>
    <property type="molecule type" value="Genomic_DNA"/>
</dbReference>
<feature type="region of interest" description="Disordered" evidence="9">
    <location>
        <begin position="101"/>
        <end position="128"/>
    </location>
</feature>
<dbReference type="Gene3D" id="3.30.70.330">
    <property type="match status" value="2"/>
</dbReference>
<dbReference type="Proteomes" id="UP000596661">
    <property type="component" value="Chromosome 3"/>
</dbReference>
<protein>
    <recommendedName>
        <fullName evidence="10">RRM domain-containing protein</fullName>
    </recommendedName>
</protein>
<feature type="compositionally biased region" description="Acidic residues" evidence="9">
    <location>
        <begin position="102"/>
        <end position="115"/>
    </location>
</feature>
<dbReference type="SUPFAM" id="SSF54928">
    <property type="entry name" value="RNA-binding domain, RBD"/>
    <property type="match status" value="2"/>
</dbReference>
<accession>A0A7J6FZ68</accession>
<dbReference type="FunFam" id="3.30.70.330:FF:000268">
    <property type="entry name" value="31 kDa ribonucleoprotein, chloroplastic"/>
    <property type="match status" value="1"/>
</dbReference>
<dbReference type="GO" id="GO:0009451">
    <property type="term" value="P:RNA modification"/>
    <property type="evidence" value="ECO:0007669"/>
    <property type="project" value="UniProtKB-ARBA"/>
</dbReference>
<feature type="domain" description="RRM" evidence="10">
    <location>
        <begin position="230"/>
        <end position="308"/>
    </location>
</feature>
<evidence type="ECO:0000256" key="2">
    <source>
        <dbReference type="ARBA" id="ARBA00022528"/>
    </source>
</evidence>
<keyword evidence="4" id="KW-0507">mRNA processing</keyword>
<dbReference type="SMART" id="SM00360">
    <property type="entry name" value="RRM"/>
    <property type="match status" value="2"/>
</dbReference>
<dbReference type="GO" id="GO:0006397">
    <property type="term" value="P:mRNA processing"/>
    <property type="evidence" value="ECO:0007669"/>
    <property type="project" value="UniProtKB-KW"/>
</dbReference>
<dbReference type="OrthoDB" id="439808at2759"/>
<keyword evidence="5" id="KW-0677">Repeat</keyword>
<dbReference type="OMA" id="KWENDDS"/>
<proteinExistence type="predicted"/>
<evidence type="ECO:0000313" key="12">
    <source>
        <dbReference type="EnsemblPlants" id="cds.evm.model.03.381"/>
    </source>
</evidence>
<keyword evidence="14" id="KW-1185">Reference proteome</keyword>
<evidence type="ECO:0000256" key="4">
    <source>
        <dbReference type="ARBA" id="ARBA00022664"/>
    </source>
</evidence>
<keyword evidence="6 8" id="KW-0694">RNA-binding</keyword>
<comment type="subcellular location">
    <subcellularLocation>
        <location evidence="1">Plastid</location>
        <location evidence="1">Chloroplast</location>
    </subcellularLocation>
</comment>
<keyword evidence="2" id="KW-0150">Chloroplast</keyword>
<sequence>MNSATLSLSKTVALSDSCRLSLPSLFTTKTPYPFLSIPSKPPKLHFACSSSSLLSNKKKPQFSSLVTFVAQTSDWAQQEGDNATATIDELSADETEARVSDWEGEDASVESDGGEEAGVFKEREEEESFVEPPEEAKLFVGNLSFNVDSQNLAMLFEKAGVVEICEVIYNRETDQSRGFGFVTMSTVEEAENAVKMFNQYNLEGRLLTVNKASPRGSRPERAPRAFEPAFRIYVGNLPWDFDNARLHEIFSEHGKVVDARVVFDRETGRSRGFGFVTMASEAEMNDAIAALDGQSVLGRSIRVNVAEERPRRSF</sequence>
<dbReference type="InterPro" id="IPR050502">
    <property type="entry name" value="Euk_RNA-bind_prot"/>
</dbReference>
<dbReference type="Pfam" id="PF00076">
    <property type="entry name" value="RRM_1"/>
    <property type="match status" value="2"/>
</dbReference>
<evidence type="ECO:0000256" key="3">
    <source>
        <dbReference type="ARBA" id="ARBA00022640"/>
    </source>
</evidence>